<organism evidence="3 4">
    <name type="scientific">Gemmobacter megaterium</name>
    <dbReference type="NCBI Taxonomy" id="1086013"/>
    <lineage>
        <taxon>Bacteria</taxon>
        <taxon>Pseudomonadati</taxon>
        <taxon>Pseudomonadota</taxon>
        <taxon>Alphaproteobacteria</taxon>
        <taxon>Rhodobacterales</taxon>
        <taxon>Paracoccaceae</taxon>
        <taxon>Gemmobacter</taxon>
    </lineage>
</organism>
<keyword evidence="1" id="KW-0175">Coiled coil</keyword>
<dbReference type="EMBL" id="FTOT01000010">
    <property type="protein sequence ID" value="SIT21408.1"/>
    <property type="molecule type" value="Genomic_DNA"/>
</dbReference>
<dbReference type="AlphaFoldDB" id="A0A1N7QEY7"/>
<dbReference type="OrthoDB" id="8114194at2"/>
<name>A0A1N7QEY7_9RHOB</name>
<evidence type="ECO:0000256" key="2">
    <source>
        <dbReference type="SAM" id="Phobius"/>
    </source>
</evidence>
<dbReference type="PANTHER" id="PTHR32309:SF31">
    <property type="entry name" value="CAPSULAR EXOPOLYSACCHARIDE FAMILY"/>
    <property type="match status" value="1"/>
</dbReference>
<dbReference type="PANTHER" id="PTHR32309">
    <property type="entry name" value="TYROSINE-PROTEIN KINASE"/>
    <property type="match status" value="1"/>
</dbReference>
<keyword evidence="2" id="KW-0812">Transmembrane</keyword>
<protein>
    <submittedName>
        <fullName evidence="3">Uncharacterized protein involved in exopolysaccharide biosynthesis</fullName>
    </submittedName>
</protein>
<sequence>MNFRFYLSLFMRRLPYFLIALALGTATGVTVSTLLPPVYVTQARLLVESEQIPGNLAASTVQVESSERLQIIQQRILTRANLIEMANRLGIYANLPPDQRMNPDEIVADMRNRIEIAVTGGPARRGASGQATLVSVAFRASTGQMAATVANDVVTMILREDVVMRTGTAGQTLDFFAQEVQRLDQELARIGARILTFKTENQEALPENLEFRRRQQAMEQDRLVQLQRDRALLEERRSRLVTLYETTGQVEITNSRNMTPEERQLKSLQDQMNGLLAVLSPTNPRILMLQGQIATLERTVAAQGGADTAGLSAYEIQLADLDGQIAALTEETTRIEARLAELKAAIDATPRNAIALDTLERDYANIRVQYNQAVANKARAETGDLIETLSKGGRISVIEQAVVPRAPTSPNRPMIAAAGVGGGLALGLALVVLLEFLNSAIRRPVDLTSKLGITPFATLPYLRTRQEIRRRRAVIGLAFLAVLVLIPVGLWAVQTYVMPLDMLFNRLLSKLSLA</sequence>
<evidence type="ECO:0000256" key="1">
    <source>
        <dbReference type="SAM" id="Coils"/>
    </source>
</evidence>
<feature type="coiled-coil region" evidence="1">
    <location>
        <begin position="311"/>
        <end position="376"/>
    </location>
</feature>
<dbReference type="Proteomes" id="UP000186141">
    <property type="component" value="Unassembled WGS sequence"/>
</dbReference>
<keyword evidence="2" id="KW-1133">Transmembrane helix</keyword>
<feature type="transmembrane region" description="Helical" evidence="2">
    <location>
        <begin position="473"/>
        <end position="493"/>
    </location>
</feature>
<dbReference type="RefSeq" id="WP_076533785.1">
    <property type="nucleotide sequence ID" value="NZ_BMEH01000010.1"/>
</dbReference>
<keyword evidence="2" id="KW-0472">Membrane</keyword>
<evidence type="ECO:0000313" key="3">
    <source>
        <dbReference type="EMBL" id="SIT21408.1"/>
    </source>
</evidence>
<reference evidence="3 4" key="1">
    <citation type="submission" date="2017-01" db="EMBL/GenBank/DDBJ databases">
        <authorList>
            <person name="Mah S.A."/>
            <person name="Swanson W.J."/>
            <person name="Moy G.W."/>
            <person name="Vacquier V.D."/>
        </authorList>
    </citation>
    <scope>NUCLEOTIDE SEQUENCE [LARGE SCALE GENOMIC DNA]</scope>
    <source>
        <strain evidence="3 4">DSM 26375</strain>
    </source>
</reference>
<accession>A0A1N7QEY7</accession>
<dbReference type="STRING" id="1086013.SAMN05421774_11013"/>
<evidence type="ECO:0000313" key="4">
    <source>
        <dbReference type="Proteomes" id="UP000186141"/>
    </source>
</evidence>
<keyword evidence="4" id="KW-1185">Reference proteome</keyword>
<gene>
    <name evidence="3" type="ORF">SAMN05421774_11013</name>
</gene>
<dbReference type="InterPro" id="IPR050445">
    <property type="entry name" value="Bact_polysacc_biosynth/exp"/>
</dbReference>
<proteinExistence type="predicted"/>
<feature type="transmembrane region" description="Helical" evidence="2">
    <location>
        <begin position="414"/>
        <end position="434"/>
    </location>
</feature>